<dbReference type="Pfam" id="PF03659">
    <property type="entry name" value="Glyco_hydro_71"/>
    <property type="match status" value="1"/>
</dbReference>
<dbReference type="InterPro" id="IPR005198">
    <property type="entry name" value="Glyco_hydro_76"/>
</dbReference>
<sequence length="801" mass="86629">MHPSLFLLAVTALLVTCVQNVHSQVVFAHYMLGNINADHIAIDIHQARIAGIDGFSLNIGDPSQPFVIPVLTNLFAAAQAEGNFHLHISMDLYASGDAAGGHPGLYNALLEQFMVHPNYFHMNGSPYVTTFSDGGLQNFEWFNWKISIGTMYFCPNFDNTTGYTTGADGWWDYWGPIVDCVFSWDAAWPARPGEQGSASQGSDEIDVAVFNAATQRGKAYNMLQYGTNIYRPGDLNLVKRMENILRLQPQFVTIISWNDGPESHYIGNIWPEQNTDAEPARYVCAGSRWDHGGLRPLIKDFIDAYETRTPYTGPASMPALNPSSVEGAMWYRTVTAASTCPAGTYPSNSGAGAEVVNWAVVVGASLTGVVVTITSGSGVTTYPISGPGFHYASTPKNPGQQKIEVFSGGTLIGVGQGGRCVSASCPDGIYNMNDIVVEVVNPLSAAPVFACTTDVACPVGCPTFQTPVIATMDRLMSNVDGYWENRDCLRLGNCGHFPDSFTSPGLSATEWTNVNSFETIYNAMWQTATTSYDDLSEVQSIVPNKDHGSAFVLPVTASFNAAWAGLFYIKVQNYNDNHDIFPGSTYYYDRAVEIQQDLQKTWLSSSGCGGGVPQLSGGTAPNTITTHLYFSLTAALALYKPSDTDMVSTAHTIADWYLTGKGLTLRDKDGLWFDGQSPDCTGPDGHKWTYNQGPILSALGWMTVLTGDIKYVNFGLTTLDAVVNAAGSTPLPQNDGQGQSPFLEVVDGILAELCDGRTSTTCNADQTYFKGAFMKAGIAHSNPLSTNRVRRYSISSTSWTA</sequence>
<dbReference type="Pfam" id="PF03663">
    <property type="entry name" value="Glyco_hydro_76"/>
    <property type="match status" value="1"/>
</dbReference>
<dbReference type="AlphaFoldDB" id="A0AAD7A1F4"/>
<dbReference type="Proteomes" id="UP001218218">
    <property type="component" value="Unassembled WGS sequence"/>
</dbReference>
<dbReference type="PANTHER" id="PTHR47791:SF3">
    <property type="entry name" value="MEIOTICALLY UP-REGULATED GENE 191 PROTEIN"/>
    <property type="match status" value="1"/>
</dbReference>
<dbReference type="GO" id="GO:0005975">
    <property type="term" value="P:carbohydrate metabolic process"/>
    <property type="evidence" value="ECO:0007669"/>
    <property type="project" value="InterPro"/>
</dbReference>
<keyword evidence="2" id="KW-0378">Hydrolase</keyword>
<keyword evidence="1" id="KW-0732">Signal</keyword>
<dbReference type="InterPro" id="IPR053169">
    <property type="entry name" value="MUG_Protein"/>
</dbReference>
<protein>
    <submittedName>
        <fullName evidence="2">Glycosyl hydrolase family 71-domain-containing protein</fullName>
    </submittedName>
</protein>
<comment type="caution">
    <text evidence="2">The sequence shown here is derived from an EMBL/GenBank/DDBJ whole genome shotgun (WGS) entry which is preliminary data.</text>
</comment>
<feature type="chain" id="PRO_5042284405" evidence="1">
    <location>
        <begin position="24"/>
        <end position="801"/>
    </location>
</feature>
<gene>
    <name evidence="2" type="ORF">DFH08DRAFT_869991</name>
</gene>
<proteinExistence type="predicted"/>
<reference evidence="2" key="1">
    <citation type="submission" date="2023-03" db="EMBL/GenBank/DDBJ databases">
        <title>Massive genome expansion in bonnet fungi (Mycena s.s.) driven by repeated elements and novel gene families across ecological guilds.</title>
        <authorList>
            <consortium name="Lawrence Berkeley National Laboratory"/>
            <person name="Harder C.B."/>
            <person name="Miyauchi S."/>
            <person name="Viragh M."/>
            <person name="Kuo A."/>
            <person name="Thoen E."/>
            <person name="Andreopoulos B."/>
            <person name="Lu D."/>
            <person name="Skrede I."/>
            <person name="Drula E."/>
            <person name="Henrissat B."/>
            <person name="Morin E."/>
            <person name="Kohler A."/>
            <person name="Barry K."/>
            <person name="LaButti K."/>
            <person name="Morin E."/>
            <person name="Salamov A."/>
            <person name="Lipzen A."/>
            <person name="Mereny Z."/>
            <person name="Hegedus B."/>
            <person name="Baldrian P."/>
            <person name="Stursova M."/>
            <person name="Weitz H."/>
            <person name="Taylor A."/>
            <person name="Grigoriev I.V."/>
            <person name="Nagy L.G."/>
            <person name="Martin F."/>
            <person name="Kauserud H."/>
        </authorList>
    </citation>
    <scope>NUCLEOTIDE SEQUENCE</scope>
    <source>
        <strain evidence="2">CBHHK002</strain>
    </source>
</reference>
<dbReference type="SUPFAM" id="SSF48208">
    <property type="entry name" value="Six-hairpin glycosidases"/>
    <property type="match status" value="1"/>
</dbReference>
<name>A0AAD7A1F4_9AGAR</name>
<dbReference type="InterPro" id="IPR008928">
    <property type="entry name" value="6-hairpin_glycosidase_sf"/>
</dbReference>
<dbReference type="EMBL" id="JARIHO010000020">
    <property type="protein sequence ID" value="KAJ7346983.1"/>
    <property type="molecule type" value="Genomic_DNA"/>
</dbReference>
<organism evidence="2 3">
    <name type="scientific">Mycena albidolilacea</name>
    <dbReference type="NCBI Taxonomy" id="1033008"/>
    <lineage>
        <taxon>Eukaryota</taxon>
        <taxon>Fungi</taxon>
        <taxon>Dikarya</taxon>
        <taxon>Basidiomycota</taxon>
        <taxon>Agaricomycotina</taxon>
        <taxon>Agaricomycetes</taxon>
        <taxon>Agaricomycetidae</taxon>
        <taxon>Agaricales</taxon>
        <taxon>Marasmiineae</taxon>
        <taxon>Mycenaceae</taxon>
        <taxon>Mycena</taxon>
    </lineage>
</organism>
<evidence type="ECO:0000313" key="3">
    <source>
        <dbReference type="Proteomes" id="UP001218218"/>
    </source>
</evidence>
<dbReference type="Gene3D" id="3.20.20.80">
    <property type="entry name" value="Glycosidases"/>
    <property type="match status" value="1"/>
</dbReference>
<evidence type="ECO:0000256" key="1">
    <source>
        <dbReference type="SAM" id="SignalP"/>
    </source>
</evidence>
<accession>A0AAD7A1F4</accession>
<keyword evidence="3" id="KW-1185">Reference proteome</keyword>
<dbReference type="Gene3D" id="1.50.10.20">
    <property type="match status" value="1"/>
</dbReference>
<dbReference type="InterPro" id="IPR005197">
    <property type="entry name" value="Glyco_hydro_71"/>
</dbReference>
<dbReference type="GO" id="GO:0051118">
    <property type="term" value="F:glucan endo-1,3-alpha-glucosidase activity"/>
    <property type="evidence" value="ECO:0007669"/>
    <property type="project" value="InterPro"/>
</dbReference>
<evidence type="ECO:0000313" key="2">
    <source>
        <dbReference type="EMBL" id="KAJ7346983.1"/>
    </source>
</evidence>
<feature type="signal peptide" evidence="1">
    <location>
        <begin position="1"/>
        <end position="23"/>
    </location>
</feature>
<dbReference type="CDD" id="cd11577">
    <property type="entry name" value="GH71"/>
    <property type="match status" value="1"/>
</dbReference>
<dbReference type="PANTHER" id="PTHR47791">
    <property type="entry name" value="MEIOTICALLY UP-REGULATED GENE 191 PROTEIN"/>
    <property type="match status" value="1"/>
</dbReference>